<protein>
    <submittedName>
        <fullName evidence="5">C-type lectin domain family 4 member F</fullName>
    </submittedName>
</protein>
<keyword evidence="3" id="KW-1133">Transmembrane helix</keyword>
<dbReference type="SUPFAM" id="SSF56436">
    <property type="entry name" value="C-type lectin-like"/>
    <property type="match status" value="1"/>
</dbReference>
<name>A0A8C4LNJ3_EQUAS</name>
<keyword evidence="2" id="KW-0175">Coiled coil</keyword>
<organism evidence="5">
    <name type="scientific">Equus asinus asinus</name>
    <dbReference type="NCBI Taxonomy" id="83772"/>
    <lineage>
        <taxon>Eukaryota</taxon>
        <taxon>Metazoa</taxon>
        <taxon>Chordata</taxon>
        <taxon>Craniata</taxon>
        <taxon>Vertebrata</taxon>
        <taxon>Euteleostomi</taxon>
        <taxon>Mammalia</taxon>
        <taxon>Eutheria</taxon>
        <taxon>Laurasiatheria</taxon>
        <taxon>Perissodactyla</taxon>
        <taxon>Equidae</taxon>
        <taxon>Equus</taxon>
    </lineage>
</organism>
<dbReference type="InterPro" id="IPR016186">
    <property type="entry name" value="C-type_lectin-like/link_sf"/>
</dbReference>
<feature type="transmembrane region" description="Helical" evidence="3">
    <location>
        <begin position="12"/>
        <end position="35"/>
    </location>
</feature>
<evidence type="ECO:0000313" key="5">
    <source>
        <dbReference type="Ensembl" id="ENSEASP00005010641.1"/>
    </source>
</evidence>
<keyword evidence="1" id="KW-0430">Lectin</keyword>
<dbReference type="InterPro" id="IPR016187">
    <property type="entry name" value="CTDL_fold"/>
</dbReference>
<feature type="coiled-coil region" evidence="2">
    <location>
        <begin position="104"/>
        <end position="187"/>
    </location>
</feature>
<dbReference type="InterPro" id="IPR050111">
    <property type="entry name" value="C-type_lectin/snaclec_domain"/>
</dbReference>
<dbReference type="InterPro" id="IPR033989">
    <property type="entry name" value="CD209-like_CTLD"/>
</dbReference>
<dbReference type="PANTHER" id="PTHR22803">
    <property type="entry name" value="MANNOSE, PHOSPHOLIPASE, LECTIN RECEPTOR RELATED"/>
    <property type="match status" value="1"/>
</dbReference>
<dbReference type="Gene3D" id="3.10.100.10">
    <property type="entry name" value="Mannose-Binding Protein A, subunit A"/>
    <property type="match status" value="1"/>
</dbReference>
<feature type="domain" description="C-type lectin" evidence="4">
    <location>
        <begin position="379"/>
        <end position="497"/>
    </location>
</feature>
<evidence type="ECO:0000256" key="2">
    <source>
        <dbReference type="SAM" id="Coils"/>
    </source>
</evidence>
<dbReference type="Gene3D" id="1.20.5.170">
    <property type="match status" value="5"/>
</dbReference>
<keyword evidence="3" id="KW-0472">Membrane</keyword>
<dbReference type="InterPro" id="IPR001304">
    <property type="entry name" value="C-type_lectin-like"/>
</dbReference>
<dbReference type="AlphaFoldDB" id="A0A8C4LNJ3"/>
<feature type="coiled-coil region" evidence="2">
    <location>
        <begin position="259"/>
        <end position="358"/>
    </location>
</feature>
<gene>
    <name evidence="5" type="primary">CLEC4F</name>
</gene>
<keyword evidence="3" id="KW-0812">Transmembrane</keyword>
<dbReference type="Pfam" id="PF00059">
    <property type="entry name" value="Lectin_C"/>
    <property type="match status" value="1"/>
</dbReference>
<accession>A0A8C4LNJ3</accession>
<reference evidence="5" key="1">
    <citation type="submission" date="2023-03" db="UniProtKB">
        <authorList>
            <consortium name="Ensembl"/>
        </authorList>
    </citation>
    <scope>IDENTIFICATION</scope>
</reference>
<dbReference type="SMART" id="SM00034">
    <property type="entry name" value="CLECT"/>
    <property type="match status" value="1"/>
</dbReference>
<dbReference type="CDD" id="cd03590">
    <property type="entry name" value="CLECT_DC-SIGN_like"/>
    <property type="match status" value="1"/>
</dbReference>
<dbReference type="PROSITE" id="PS50041">
    <property type="entry name" value="C_TYPE_LECTIN_2"/>
    <property type="match status" value="1"/>
</dbReference>
<evidence type="ECO:0000259" key="4">
    <source>
        <dbReference type="PROSITE" id="PS50041"/>
    </source>
</evidence>
<evidence type="ECO:0000256" key="1">
    <source>
        <dbReference type="ARBA" id="ARBA00022734"/>
    </source>
</evidence>
<evidence type="ECO:0000256" key="3">
    <source>
        <dbReference type="SAM" id="Phobius"/>
    </source>
</evidence>
<sequence>MEVAPTTPRMTRLIQATLACIAVTIVFSLVVLLVVGKFLGDPNPQTLSPSSYPHHYGRVAELQETFQMFKGHVENSSTCSVEVQMLMCRVDNVSSQIQMLGGHLENANADIQMVKDVLKEASSLSLQTQMFRSSLEGANAEIQKLKGAMEKANALNSQTQSFLKSSLESTTADLYMLNRDLENANTEIQILILRGSLESINDLRAQNQTQTFIQGSLDNTSAEIQLLRGHLEKAGDEIHLLKGGLETVTVQTREANRCLEQTDAQIQVFKTELEKANALNSQIQVLNGGLKNASREIQTLKQGMKNAVALYSKTQTLENSLQKANAEIQRLKDNLPGARTLTNKIQEVQSHLNTLKAAFASLEPQHQLLQKILQGWKIYSGSLYYFSDVKKSWQEAENFCVSQGAHLASVTSKEEQKFLTQTTSDSYYWIGLTDRGTEGSWRWVDGTRFNDARSKEFWDTNQPDNWRHSNGQVEDCVHTQQKWNDMICDALYPWICEKTIAQGVA</sequence>
<dbReference type="GO" id="GO:0030246">
    <property type="term" value="F:carbohydrate binding"/>
    <property type="evidence" value="ECO:0007669"/>
    <property type="project" value="UniProtKB-KW"/>
</dbReference>
<proteinExistence type="predicted"/>
<dbReference type="Ensembl" id="ENSEAST00005011579.1">
    <property type="protein sequence ID" value="ENSEASP00005010641.1"/>
    <property type="gene ID" value="ENSEASG00005007544.1"/>
</dbReference>